<evidence type="ECO:0000313" key="1">
    <source>
        <dbReference type="EMBL" id="GLQ21737.1"/>
    </source>
</evidence>
<reference evidence="1" key="1">
    <citation type="journal article" date="2014" name="Int. J. Syst. Evol. Microbiol.">
        <title>Complete genome of a new Firmicutes species belonging to the dominant human colonic microbiota ('Ruminococcus bicirculans') reveals two chromosomes and a selective capacity to utilize plant glucans.</title>
        <authorList>
            <consortium name="NISC Comparative Sequencing Program"/>
            <person name="Wegmann U."/>
            <person name="Louis P."/>
            <person name="Goesmann A."/>
            <person name="Henrissat B."/>
            <person name="Duncan S.H."/>
            <person name="Flint H.J."/>
        </authorList>
    </citation>
    <scope>NUCLEOTIDE SEQUENCE</scope>
    <source>
        <strain evidence="1">NBRC 108216</strain>
    </source>
</reference>
<gene>
    <name evidence="1" type="ORF">GCM10007854_26920</name>
</gene>
<accession>A0ABQ5V430</accession>
<comment type="caution">
    <text evidence="1">The sequence shown here is derived from an EMBL/GenBank/DDBJ whole genome shotgun (WGS) entry which is preliminary data.</text>
</comment>
<dbReference type="Proteomes" id="UP001161390">
    <property type="component" value="Unassembled WGS sequence"/>
</dbReference>
<dbReference type="EMBL" id="BSNJ01000005">
    <property type="protein sequence ID" value="GLQ21737.1"/>
    <property type="molecule type" value="Genomic_DNA"/>
</dbReference>
<organism evidence="1 2">
    <name type="scientific">Algimonas porphyrae</name>
    <dbReference type="NCBI Taxonomy" id="1128113"/>
    <lineage>
        <taxon>Bacteria</taxon>
        <taxon>Pseudomonadati</taxon>
        <taxon>Pseudomonadota</taxon>
        <taxon>Alphaproteobacteria</taxon>
        <taxon>Maricaulales</taxon>
        <taxon>Robiginitomaculaceae</taxon>
        <taxon>Algimonas</taxon>
    </lineage>
</organism>
<evidence type="ECO:0000313" key="2">
    <source>
        <dbReference type="Proteomes" id="UP001161390"/>
    </source>
</evidence>
<dbReference type="RefSeq" id="WP_284373590.1">
    <property type="nucleotide sequence ID" value="NZ_BSNJ01000005.1"/>
</dbReference>
<protein>
    <submittedName>
        <fullName evidence="1">Peptidase S41</fullName>
    </submittedName>
</protein>
<sequence length="480" mass="53169">MSTPPLTAPARHTPHPKSKKRLWAGRIAKLALLLSLVGTAANWRNIHMVATYNPIILAGSYDTPASLAQSRAQDIDYLSRLTRYDRSFDTAEREAFTRHLEDMRHRAGQMSHAAFYLAVSKAVALADNGHTNIDIDPLYNKFPMVDVRLAWFADGLFIVEAAGAARNLIGQRVTHIDGHTVDAVTDALRPYRGGNDVWRKNAAPSLMIAPAILFEAGIADQTDRLILSLATPDGTATDHLMMAERTAHEASTDNWTRLPVPQDQARPISLAAGRGAVEGALPARGHYIRTPTGFGTRDMPLPRFYAQTLDAIEPGSLDYLVIDFRRNSGGDYGRAVDFARRAHETVKETGTLYLVTGSDTFSAAIVTIAMIRHYSDRKVVIIGTPMGDREQFWAERGMEFRLPHSGWRIFYATGYHDWGGDCSVERYCFTRNRAFDEVAVGSLSPDVEIGETFADHLEVRDPVLDHIVAQHTTDHDGSAY</sequence>
<reference evidence="1" key="2">
    <citation type="submission" date="2023-01" db="EMBL/GenBank/DDBJ databases">
        <title>Draft genome sequence of Algimonas porphyrae strain NBRC 108216.</title>
        <authorList>
            <person name="Sun Q."/>
            <person name="Mori K."/>
        </authorList>
    </citation>
    <scope>NUCLEOTIDE SEQUENCE</scope>
    <source>
        <strain evidence="1">NBRC 108216</strain>
    </source>
</reference>
<dbReference type="InterPro" id="IPR029045">
    <property type="entry name" value="ClpP/crotonase-like_dom_sf"/>
</dbReference>
<proteinExistence type="predicted"/>
<name>A0ABQ5V430_9PROT</name>
<keyword evidence="2" id="KW-1185">Reference proteome</keyword>
<dbReference type="SUPFAM" id="SSF52096">
    <property type="entry name" value="ClpP/crotonase"/>
    <property type="match status" value="1"/>
</dbReference>
<dbReference type="Gene3D" id="3.90.226.10">
    <property type="entry name" value="2-enoyl-CoA Hydratase, Chain A, domain 1"/>
    <property type="match status" value="1"/>
</dbReference>